<dbReference type="EMBL" id="HACA01014576">
    <property type="protein sequence ID" value="CDW31937.1"/>
    <property type="molecule type" value="Transcribed_RNA"/>
</dbReference>
<protein>
    <submittedName>
        <fullName evidence="1">Uncharacterized protein</fullName>
    </submittedName>
</protein>
<dbReference type="AlphaFoldDB" id="A0A0K2U1Y4"/>
<reference evidence="1" key="1">
    <citation type="submission" date="2014-05" db="EMBL/GenBank/DDBJ databases">
        <authorList>
            <person name="Chronopoulou M."/>
        </authorList>
    </citation>
    <scope>NUCLEOTIDE SEQUENCE</scope>
    <source>
        <tissue evidence="1">Whole organism</tissue>
    </source>
</reference>
<accession>A0A0K2U1Y4</accession>
<organism evidence="1">
    <name type="scientific">Lepeophtheirus salmonis</name>
    <name type="common">Salmon louse</name>
    <name type="synonym">Caligus salmonis</name>
    <dbReference type="NCBI Taxonomy" id="72036"/>
    <lineage>
        <taxon>Eukaryota</taxon>
        <taxon>Metazoa</taxon>
        <taxon>Ecdysozoa</taxon>
        <taxon>Arthropoda</taxon>
        <taxon>Crustacea</taxon>
        <taxon>Multicrustacea</taxon>
        <taxon>Hexanauplia</taxon>
        <taxon>Copepoda</taxon>
        <taxon>Siphonostomatoida</taxon>
        <taxon>Caligidae</taxon>
        <taxon>Lepeophtheirus</taxon>
    </lineage>
</organism>
<name>A0A0K2U1Y4_LEPSM</name>
<sequence>MSCPWIKLVSKESLAIPLFEFLKFCHCLEQHFKVFHCNHKYAIDKNPNVFERLHNPIIELYPDWPNEIIISFLKTRTRIKVNNLNKKIKLKNAVANLRKCRRIGQFTN</sequence>
<proteinExistence type="predicted"/>
<evidence type="ECO:0000313" key="1">
    <source>
        <dbReference type="EMBL" id="CDW31937.1"/>
    </source>
</evidence>